<feature type="transmembrane region" description="Helical" evidence="6">
    <location>
        <begin position="309"/>
        <end position="332"/>
    </location>
</feature>
<feature type="transmembrane region" description="Helical" evidence="6">
    <location>
        <begin position="386"/>
        <end position="404"/>
    </location>
</feature>
<feature type="transmembrane region" description="Helical" evidence="6">
    <location>
        <begin position="280"/>
        <end position="297"/>
    </location>
</feature>
<feature type="transmembrane region" description="Helical" evidence="6">
    <location>
        <begin position="187"/>
        <end position="208"/>
    </location>
</feature>
<dbReference type="EMBL" id="JAHOEF010000018">
    <property type="protein sequence ID" value="MBV3382437.1"/>
    <property type="molecule type" value="Genomic_DNA"/>
</dbReference>
<dbReference type="Proteomes" id="UP001197492">
    <property type="component" value="Unassembled WGS sequence"/>
</dbReference>
<evidence type="ECO:0000256" key="5">
    <source>
        <dbReference type="ARBA" id="ARBA00023136"/>
    </source>
</evidence>
<evidence type="ECO:0000313" key="8">
    <source>
        <dbReference type="EMBL" id="MBV3382437.1"/>
    </source>
</evidence>
<keyword evidence="5 6" id="KW-0472">Membrane</keyword>
<dbReference type="InterPro" id="IPR052159">
    <property type="entry name" value="Competence_DNA_uptake"/>
</dbReference>
<comment type="caution">
    <text evidence="8">The sequence shown here is derived from an EMBL/GenBank/DDBJ whole genome shotgun (WGS) entry which is preliminary data.</text>
</comment>
<dbReference type="PANTHER" id="PTHR30619">
    <property type="entry name" value="DNA INTERNALIZATION/COMPETENCE PROTEIN COMEC/REC2"/>
    <property type="match status" value="1"/>
</dbReference>
<keyword evidence="11" id="KW-1185">Reference proteome</keyword>
<evidence type="ECO:0000256" key="6">
    <source>
        <dbReference type="SAM" id="Phobius"/>
    </source>
</evidence>
<gene>
    <name evidence="8" type="ORF">KSV97_04145</name>
    <name evidence="9" type="ORF">KSW06_04335</name>
</gene>
<evidence type="ECO:0000256" key="3">
    <source>
        <dbReference type="ARBA" id="ARBA00022692"/>
    </source>
</evidence>
<feature type="transmembrane region" description="Helical" evidence="6">
    <location>
        <begin position="6"/>
        <end position="39"/>
    </location>
</feature>
<dbReference type="InterPro" id="IPR035681">
    <property type="entry name" value="ComA-like_MBL"/>
</dbReference>
<dbReference type="PANTHER" id="PTHR30619:SF7">
    <property type="entry name" value="BETA-LACTAMASE DOMAIN PROTEIN"/>
    <property type="match status" value="1"/>
</dbReference>
<dbReference type="EMBL" id="JAHOEL010000019">
    <property type="protein sequence ID" value="MBV3392497.1"/>
    <property type="molecule type" value="Genomic_DNA"/>
</dbReference>
<dbReference type="InterPro" id="IPR004477">
    <property type="entry name" value="ComEC_N"/>
</dbReference>
<dbReference type="NCBIfam" id="TIGR00360">
    <property type="entry name" value="ComEC_N-term"/>
    <property type="match status" value="1"/>
</dbReference>
<dbReference type="Proteomes" id="UP001196408">
    <property type="component" value="Unassembled WGS sequence"/>
</dbReference>
<sequence length="659" mass="76584">MPLRYHLVYYAVFVLLLSVAYLVHPLFYIFLLAYLIYLVKRFGRKMLFLLFLLPIILRPATSTEVPSIVSGKVKDIRDNYVILNTDYGKIKAYTDHKFQYNDEVLVKLNFLEINHRKDPIGYDEYHSFKANNIVAKAKITHITSVSSHPSFYQLLEKQFSSSKSIKSYQKLFILGIKDEAIKEDYSLLTSLSLVHMFALSGMHIHLLYKCLSLIKSFIRDDIADIIIKVLIGFYVFSIPYNISLYRAFYMLVIYDLVKEKFNQLDVLSFLVLVNVIKNPYIIFSISFVFSYFIYFLVIMTKHFPYRSFLIYLGGIPIVLSLNFSINIFSYFLTVLLSPFISCFYIVTLLSLIFPIDLIMKMMIGYQQMILTFITSFNAEIIFQKPTLSFIILYYIILFNIFLLLEEKKSIQFSMSLLCALLISFHIYSIYKPYTQVSTIDVGQGDCSLIRLPFNQGNYLIDTGGNREYDIASHNVIPFLKSQGVPCIDRVYISHHDYDHYGALESLKKKYKVKRVIDTYQKEEKNKLITIKMLKSDVIYPSTNENSLVMLVTTGGYTYLFTGDIPSNVEEDLYKKYGEIDVDVLKVAHHGSGYSSSVTFFQMVHPRIAMIGVGEHNLYGHPARIVIRRLEERKIKILRTDLDGSFSIITYLGEHLIYRY</sequence>
<dbReference type="InterPro" id="IPR001279">
    <property type="entry name" value="Metallo-B-lactamas"/>
</dbReference>
<feature type="domain" description="Metallo-beta-lactamase" evidence="7">
    <location>
        <begin position="443"/>
        <end position="615"/>
    </location>
</feature>
<feature type="transmembrane region" description="Helical" evidence="6">
    <location>
        <begin position="229"/>
        <end position="254"/>
    </location>
</feature>
<proteinExistence type="predicted"/>
<feature type="transmembrane region" description="Helical" evidence="6">
    <location>
        <begin position="410"/>
        <end position="430"/>
    </location>
</feature>
<evidence type="ECO:0000313" key="10">
    <source>
        <dbReference type="Proteomes" id="UP001196408"/>
    </source>
</evidence>
<dbReference type="RefSeq" id="WP_217747372.1">
    <property type="nucleotide sequence ID" value="NZ_JAHOEB010000019.1"/>
</dbReference>
<evidence type="ECO:0000259" key="7">
    <source>
        <dbReference type="SMART" id="SM00849"/>
    </source>
</evidence>
<dbReference type="SMART" id="SM00849">
    <property type="entry name" value="Lactamase_B"/>
    <property type="match status" value="1"/>
</dbReference>
<keyword evidence="3 6" id="KW-0812">Transmembrane</keyword>
<dbReference type="CDD" id="cd07731">
    <property type="entry name" value="ComA-like_MBL-fold"/>
    <property type="match status" value="1"/>
</dbReference>
<dbReference type="GO" id="GO:0005886">
    <property type="term" value="C:plasma membrane"/>
    <property type="evidence" value="ECO:0007669"/>
    <property type="project" value="UniProtKB-SubCell"/>
</dbReference>
<feature type="transmembrane region" description="Helical" evidence="6">
    <location>
        <begin position="338"/>
        <end position="359"/>
    </location>
</feature>
<dbReference type="AlphaFoldDB" id="A0AAW4MWS9"/>
<organism evidence="8 10">
    <name type="scientific">Catenibacterium mitsuokai</name>
    <dbReference type="NCBI Taxonomy" id="100886"/>
    <lineage>
        <taxon>Bacteria</taxon>
        <taxon>Bacillati</taxon>
        <taxon>Bacillota</taxon>
        <taxon>Erysipelotrichia</taxon>
        <taxon>Erysipelotrichales</taxon>
        <taxon>Coprobacillaceae</taxon>
        <taxon>Catenibacterium</taxon>
    </lineage>
</organism>
<keyword evidence="2" id="KW-1003">Cell membrane</keyword>
<evidence type="ECO:0000256" key="2">
    <source>
        <dbReference type="ARBA" id="ARBA00022475"/>
    </source>
</evidence>
<accession>A0AAW4MWS9</accession>
<protein>
    <submittedName>
        <fullName evidence="8">ComEC/Rec2 family competence protein</fullName>
    </submittedName>
</protein>
<reference evidence="8 11" key="1">
    <citation type="submission" date="2021-06" db="EMBL/GenBank/DDBJ databases">
        <title>Collection of gut derived symbiotic bacterial strains cultured from healthy donors.</title>
        <authorList>
            <person name="Lin H."/>
            <person name="Littmann E."/>
            <person name="Pamer E.G."/>
        </authorList>
    </citation>
    <scope>NUCLEOTIDE SEQUENCE</scope>
    <source>
        <strain evidence="9 11">MSK.21.70</strain>
        <strain evidence="8">MSK.21.82</strain>
    </source>
</reference>
<comment type="subcellular location">
    <subcellularLocation>
        <location evidence="1">Cell membrane</location>
        <topology evidence="1">Multi-pass membrane protein</topology>
    </subcellularLocation>
</comment>
<evidence type="ECO:0000256" key="1">
    <source>
        <dbReference type="ARBA" id="ARBA00004651"/>
    </source>
</evidence>
<evidence type="ECO:0000256" key="4">
    <source>
        <dbReference type="ARBA" id="ARBA00022989"/>
    </source>
</evidence>
<keyword evidence="4 6" id="KW-1133">Transmembrane helix</keyword>
<evidence type="ECO:0000313" key="11">
    <source>
        <dbReference type="Proteomes" id="UP001197492"/>
    </source>
</evidence>
<dbReference type="Pfam" id="PF00753">
    <property type="entry name" value="Lactamase_B"/>
    <property type="match status" value="1"/>
</dbReference>
<evidence type="ECO:0000313" key="9">
    <source>
        <dbReference type="EMBL" id="MBV3392497.1"/>
    </source>
</evidence>
<dbReference type="Pfam" id="PF03772">
    <property type="entry name" value="Competence"/>
    <property type="match status" value="1"/>
</dbReference>
<name>A0AAW4MWS9_9FIRM</name>